<dbReference type="Proteomes" id="UP000298416">
    <property type="component" value="Unassembled WGS sequence"/>
</dbReference>
<sequence>MESCNPVNTPVAIGQELRTHDGQAEVDPTYLKSLVGSLRYLTCIRPDILYGVGLINRYMETPSQSHLNAAKRILPYIKDEDVEEEMLASSRQENGSRYQGRYVVAQTRNKKENNLYFRRCPSEFVKFTKLGVELTRPIQLGIREICRQSSPSRSGSKNMVWRMPLDQGQQGQADQAGTEGEKGQKSGGLIKGVIKQLAGGPLRSRKKTREADALDVDHQSVIKDDILEGDTC</sequence>
<feature type="region of interest" description="Disordered" evidence="1">
    <location>
        <begin position="167"/>
        <end position="190"/>
    </location>
</feature>
<accession>A0A8X8XIV3</accession>
<dbReference type="PANTHER" id="PTHR11439">
    <property type="entry name" value="GAG-POL-RELATED RETROTRANSPOSON"/>
    <property type="match status" value="1"/>
</dbReference>
<evidence type="ECO:0000313" key="3">
    <source>
        <dbReference type="Proteomes" id="UP000298416"/>
    </source>
</evidence>
<name>A0A8X8XIV3_SALSN</name>
<organism evidence="2">
    <name type="scientific">Salvia splendens</name>
    <name type="common">Scarlet sage</name>
    <dbReference type="NCBI Taxonomy" id="180675"/>
    <lineage>
        <taxon>Eukaryota</taxon>
        <taxon>Viridiplantae</taxon>
        <taxon>Streptophyta</taxon>
        <taxon>Embryophyta</taxon>
        <taxon>Tracheophyta</taxon>
        <taxon>Spermatophyta</taxon>
        <taxon>Magnoliopsida</taxon>
        <taxon>eudicotyledons</taxon>
        <taxon>Gunneridae</taxon>
        <taxon>Pentapetalae</taxon>
        <taxon>asterids</taxon>
        <taxon>lamiids</taxon>
        <taxon>Lamiales</taxon>
        <taxon>Lamiaceae</taxon>
        <taxon>Nepetoideae</taxon>
        <taxon>Mentheae</taxon>
        <taxon>Salviinae</taxon>
        <taxon>Salvia</taxon>
        <taxon>Salvia subgen. Calosphace</taxon>
        <taxon>core Calosphace</taxon>
    </lineage>
</organism>
<feature type="compositionally biased region" description="Low complexity" evidence="1">
    <location>
        <begin position="167"/>
        <end position="177"/>
    </location>
</feature>
<keyword evidence="3" id="KW-1185">Reference proteome</keyword>
<dbReference type="EMBL" id="PNBA02000009">
    <property type="protein sequence ID" value="KAG6414383.1"/>
    <property type="molecule type" value="Genomic_DNA"/>
</dbReference>
<evidence type="ECO:0000256" key="1">
    <source>
        <dbReference type="SAM" id="MobiDB-lite"/>
    </source>
</evidence>
<reference evidence="2" key="1">
    <citation type="submission" date="2018-01" db="EMBL/GenBank/DDBJ databases">
        <authorList>
            <person name="Mao J.F."/>
        </authorList>
    </citation>
    <scope>NUCLEOTIDE SEQUENCE</scope>
    <source>
        <strain evidence="2">Huo1</strain>
        <tissue evidence="2">Leaf</tissue>
    </source>
</reference>
<evidence type="ECO:0000313" key="2">
    <source>
        <dbReference type="EMBL" id="KAG6414383.1"/>
    </source>
</evidence>
<reference evidence="2" key="2">
    <citation type="submission" date="2020-08" db="EMBL/GenBank/DDBJ databases">
        <title>Plant Genome Project.</title>
        <authorList>
            <person name="Zhang R.-G."/>
        </authorList>
    </citation>
    <scope>NUCLEOTIDE SEQUENCE</scope>
    <source>
        <strain evidence="2">Huo1</strain>
        <tissue evidence="2">Leaf</tissue>
    </source>
</reference>
<evidence type="ECO:0008006" key="4">
    <source>
        <dbReference type="Google" id="ProtNLM"/>
    </source>
</evidence>
<protein>
    <recommendedName>
        <fullName evidence="4">Mitochondrial protein</fullName>
    </recommendedName>
</protein>
<proteinExistence type="predicted"/>
<dbReference type="AlphaFoldDB" id="A0A8X8XIV3"/>
<dbReference type="PANTHER" id="PTHR11439:SF517">
    <property type="entry name" value="CYSTEINE-RICH RLK (RECEPTOR-LIKE PROTEIN KINASE) 8"/>
    <property type="match status" value="1"/>
</dbReference>
<gene>
    <name evidence="2" type="ORF">SASPL_127105</name>
</gene>
<comment type="caution">
    <text evidence="2">The sequence shown here is derived from an EMBL/GenBank/DDBJ whole genome shotgun (WGS) entry which is preliminary data.</text>
</comment>